<accession>A0A6V8KF28</accession>
<evidence type="ECO:0000313" key="3">
    <source>
        <dbReference type="Proteomes" id="UP000482800"/>
    </source>
</evidence>
<dbReference type="PANTHER" id="PTHR38479">
    <property type="entry name" value="LMO0824 PROTEIN"/>
    <property type="match status" value="1"/>
</dbReference>
<dbReference type="Pfam" id="PF06224">
    <property type="entry name" value="AlkZ-like"/>
    <property type="match status" value="1"/>
</dbReference>
<gene>
    <name evidence="2" type="ORF">Phou_052510</name>
</gene>
<evidence type="ECO:0000313" key="2">
    <source>
        <dbReference type="EMBL" id="GFJ81071.1"/>
    </source>
</evidence>
<dbReference type="InterPro" id="IPR009351">
    <property type="entry name" value="AlkZ-like"/>
</dbReference>
<dbReference type="EMBL" id="BLPF01000002">
    <property type="protein sequence ID" value="GFJ81071.1"/>
    <property type="molecule type" value="Genomic_DNA"/>
</dbReference>
<feature type="region of interest" description="Disordered" evidence="1">
    <location>
        <begin position="246"/>
        <end position="268"/>
    </location>
</feature>
<dbReference type="AlphaFoldDB" id="A0A6V8KF28"/>
<dbReference type="PANTHER" id="PTHR38479:SF2">
    <property type="entry name" value="WINGED HELIX DNA-BINDING DOMAIN-CONTAINING PROTEIN"/>
    <property type="match status" value="1"/>
</dbReference>
<evidence type="ECO:0008006" key="4">
    <source>
        <dbReference type="Google" id="ProtNLM"/>
    </source>
</evidence>
<reference evidence="2 3" key="1">
    <citation type="submission" date="2020-03" db="EMBL/GenBank/DDBJ databases">
        <title>Whole genome shotgun sequence of Phytohabitans houttuyneae NBRC 108639.</title>
        <authorList>
            <person name="Komaki H."/>
            <person name="Tamura T."/>
        </authorList>
    </citation>
    <scope>NUCLEOTIDE SEQUENCE [LARGE SCALE GENOMIC DNA]</scope>
    <source>
        <strain evidence="2 3">NBRC 108639</strain>
    </source>
</reference>
<protein>
    <recommendedName>
        <fullName evidence="4">Winged helix DNA-binding domain-containing protein</fullName>
    </recommendedName>
</protein>
<comment type="caution">
    <text evidence="2">The sequence shown here is derived from an EMBL/GenBank/DDBJ whole genome shotgun (WGS) entry which is preliminary data.</text>
</comment>
<keyword evidence="3" id="KW-1185">Reference proteome</keyword>
<name>A0A6V8KF28_9ACTN</name>
<organism evidence="2 3">
    <name type="scientific">Phytohabitans houttuyneae</name>
    <dbReference type="NCBI Taxonomy" id="1076126"/>
    <lineage>
        <taxon>Bacteria</taxon>
        <taxon>Bacillati</taxon>
        <taxon>Actinomycetota</taxon>
        <taxon>Actinomycetes</taxon>
        <taxon>Micromonosporales</taxon>
        <taxon>Micromonosporaceae</taxon>
    </lineage>
</organism>
<proteinExistence type="predicted"/>
<sequence length="369" mass="40071">MPHARVISARELTRAYLDRQLLLRRLPLGPVQALRKLVAAQAQYSPSPYLALAARLEGFAIADLEACLDRGSVVKSSLMRGTLHLAAASEFPAIATVVRVDSAKQWERNWGHPDVDTATLARGLADYLAAPRTADEIRAHGESLTGGLLPARALLQFAKLVLPTVHIAPSGRWREHGAPGLVMWPHPLPPVSEVAGPLIRRYLAGYGPATRADVGAFTRLSMAQVDAGLATLPRLLRLTDEDGRDLLDLPGAPRPRDGGTPAPPRLLPKWDSALLSHADRRRILPDALRTRVINPANGDVLPTYLLDGVVAGTWQIERAGQGVVLRLRPLRPGRDHSDALLEQEARRVARFMEPAATHIDVELDGDARG</sequence>
<reference evidence="2 3" key="2">
    <citation type="submission" date="2020-03" db="EMBL/GenBank/DDBJ databases">
        <authorList>
            <person name="Ichikawa N."/>
            <person name="Kimura A."/>
            <person name="Kitahashi Y."/>
            <person name="Uohara A."/>
        </authorList>
    </citation>
    <scope>NUCLEOTIDE SEQUENCE [LARGE SCALE GENOMIC DNA]</scope>
    <source>
        <strain evidence="2 3">NBRC 108639</strain>
    </source>
</reference>
<evidence type="ECO:0000256" key="1">
    <source>
        <dbReference type="SAM" id="MobiDB-lite"/>
    </source>
</evidence>
<dbReference type="Proteomes" id="UP000482800">
    <property type="component" value="Unassembled WGS sequence"/>
</dbReference>
<dbReference type="RefSeq" id="WP_173059730.1">
    <property type="nucleotide sequence ID" value="NZ_BAABGO010000026.1"/>
</dbReference>